<dbReference type="AlphaFoldDB" id="A0AAV9QD14"/>
<dbReference type="InterPro" id="IPR021013">
    <property type="entry name" value="ATPase_Vma12"/>
</dbReference>
<keyword evidence="5 6" id="KW-0472">Membrane</keyword>
<dbReference type="Pfam" id="PF11712">
    <property type="entry name" value="Vma12"/>
    <property type="match status" value="1"/>
</dbReference>
<sequence length="241" mass="27082">MVLLTTTPGILSALSSLPPSTLASLSISQLPTTPGSPIEHSTLIALSRLSCPQTTLNCLLRGTKVYTPPPPPKPEPSPEYVALMARLRKEQERREYASLISKRTPLDFNEEDASEKDDITPSLVFNILLSVVMCAVAMFYLTRWWRNDGLRVLVSLSTAILVGVAEVTVFAGYLRKVKLSREKERTKREKKEYIGEYTGEPVRPIDHMASVEKEEIWGRGVNGGMRRRVREKWEKDQQSPS</sequence>
<accession>A0AAV9QD14</accession>
<evidence type="ECO:0000313" key="7">
    <source>
        <dbReference type="EMBL" id="KAK5540917.1"/>
    </source>
</evidence>
<protein>
    <submittedName>
        <fullName evidence="7">Uncharacterized protein</fullName>
    </submittedName>
</protein>
<evidence type="ECO:0000256" key="2">
    <source>
        <dbReference type="ARBA" id="ARBA00022692"/>
    </source>
</evidence>
<evidence type="ECO:0000313" key="8">
    <source>
        <dbReference type="Proteomes" id="UP001345827"/>
    </source>
</evidence>
<gene>
    <name evidence="7" type="ORF">LTR25_002694</name>
</gene>
<dbReference type="EMBL" id="JAXLQG010000004">
    <property type="protein sequence ID" value="KAK5540917.1"/>
    <property type="molecule type" value="Genomic_DNA"/>
</dbReference>
<dbReference type="Proteomes" id="UP001345827">
    <property type="component" value="Unassembled WGS sequence"/>
</dbReference>
<feature type="transmembrane region" description="Helical" evidence="6">
    <location>
        <begin position="123"/>
        <end position="141"/>
    </location>
</feature>
<comment type="caution">
    <text evidence="7">The sequence shown here is derived from an EMBL/GenBank/DDBJ whole genome shotgun (WGS) entry which is preliminary data.</text>
</comment>
<keyword evidence="2 6" id="KW-0812">Transmembrane</keyword>
<evidence type="ECO:0000256" key="4">
    <source>
        <dbReference type="ARBA" id="ARBA00022989"/>
    </source>
</evidence>
<dbReference type="PANTHER" id="PTHR31394">
    <property type="entry name" value="TRANSMEMBRANE PROTEIN 199"/>
    <property type="match status" value="1"/>
</dbReference>
<keyword evidence="3" id="KW-0256">Endoplasmic reticulum</keyword>
<dbReference type="GO" id="GO:0005789">
    <property type="term" value="C:endoplasmic reticulum membrane"/>
    <property type="evidence" value="ECO:0007669"/>
    <property type="project" value="UniProtKB-SubCell"/>
</dbReference>
<evidence type="ECO:0000256" key="3">
    <source>
        <dbReference type="ARBA" id="ARBA00022824"/>
    </source>
</evidence>
<evidence type="ECO:0000256" key="6">
    <source>
        <dbReference type="SAM" id="Phobius"/>
    </source>
</evidence>
<name>A0AAV9QD14_9PEZI</name>
<feature type="transmembrane region" description="Helical" evidence="6">
    <location>
        <begin position="153"/>
        <end position="174"/>
    </location>
</feature>
<comment type="subcellular location">
    <subcellularLocation>
        <location evidence="1">Endoplasmic reticulum membrane</location>
        <topology evidence="1">Multi-pass membrane protein</topology>
    </subcellularLocation>
</comment>
<dbReference type="PANTHER" id="PTHR31394:SF1">
    <property type="entry name" value="TRANSMEMBRANE PROTEIN 199"/>
    <property type="match status" value="1"/>
</dbReference>
<keyword evidence="8" id="KW-1185">Reference proteome</keyword>
<organism evidence="7 8">
    <name type="scientific">Vermiconidia calcicola</name>
    <dbReference type="NCBI Taxonomy" id="1690605"/>
    <lineage>
        <taxon>Eukaryota</taxon>
        <taxon>Fungi</taxon>
        <taxon>Dikarya</taxon>
        <taxon>Ascomycota</taxon>
        <taxon>Pezizomycotina</taxon>
        <taxon>Dothideomycetes</taxon>
        <taxon>Dothideomycetidae</taxon>
        <taxon>Mycosphaerellales</taxon>
        <taxon>Extremaceae</taxon>
        <taxon>Vermiconidia</taxon>
    </lineage>
</organism>
<evidence type="ECO:0000256" key="1">
    <source>
        <dbReference type="ARBA" id="ARBA00004477"/>
    </source>
</evidence>
<proteinExistence type="predicted"/>
<evidence type="ECO:0000256" key="5">
    <source>
        <dbReference type="ARBA" id="ARBA00023136"/>
    </source>
</evidence>
<keyword evidence="4 6" id="KW-1133">Transmembrane helix</keyword>
<reference evidence="7 8" key="1">
    <citation type="submission" date="2023-06" db="EMBL/GenBank/DDBJ databases">
        <title>Black Yeasts Isolated from many extreme environments.</title>
        <authorList>
            <person name="Coleine C."/>
            <person name="Stajich J.E."/>
            <person name="Selbmann L."/>
        </authorList>
    </citation>
    <scope>NUCLEOTIDE SEQUENCE [LARGE SCALE GENOMIC DNA]</scope>
    <source>
        <strain evidence="7 8">CCFEE 5887</strain>
    </source>
</reference>
<dbReference type="GO" id="GO:0070072">
    <property type="term" value="P:vacuolar proton-transporting V-type ATPase complex assembly"/>
    <property type="evidence" value="ECO:0007669"/>
    <property type="project" value="InterPro"/>
</dbReference>